<reference evidence="2" key="1">
    <citation type="submission" date="2020-10" db="EMBL/GenBank/DDBJ databases">
        <title>Sequencing the genomes of 1000 actinobacteria strains.</title>
        <authorList>
            <person name="Klenk H.-P."/>
        </authorList>
    </citation>
    <scope>NUCLEOTIDE SEQUENCE</scope>
    <source>
        <strain evidence="2">DSM 46832</strain>
    </source>
</reference>
<protein>
    <submittedName>
        <fullName evidence="2">GNAT superfamily N-acetyltransferase</fullName>
    </submittedName>
</protein>
<evidence type="ECO:0000313" key="3">
    <source>
        <dbReference type="Proteomes" id="UP000649753"/>
    </source>
</evidence>
<organism evidence="2 3">
    <name type="scientific">Plantactinospora soyae</name>
    <dbReference type="NCBI Taxonomy" id="1544732"/>
    <lineage>
        <taxon>Bacteria</taxon>
        <taxon>Bacillati</taxon>
        <taxon>Actinomycetota</taxon>
        <taxon>Actinomycetes</taxon>
        <taxon>Micromonosporales</taxon>
        <taxon>Micromonosporaceae</taxon>
        <taxon>Plantactinospora</taxon>
    </lineage>
</organism>
<sequence>MTDLDAEVLRNVYDIQLRARVPEPVPPGVTVEWDGPLLRIQGLDRGGFLTYCDLAGLAGAELDELIVRQRDHFQRLGQEVEWKLHGHDQPADLADRLRAAGFEPEERETVVIGPVAPLAATLPVPPEGVRLREVTSRPDLDRIAVLKGQVYGGDWGWLTAGLERELAAGAALDQPPLTIVVAEAGDELVSAGWVRFVPGTRFATLWGGATLPHWRRRGIYRALVTYRARLADARGFNLLQVDASENSRPILERLGLVPVTTTTPYVYTPTRDATAER</sequence>
<evidence type="ECO:0000313" key="2">
    <source>
        <dbReference type="EMBL" id="MBE1487639.1"/>
    </source>
</evidence>
<dbReference type="Proteomes" id="UP000649753">
    <property type="component" value="Unassembled WGS sequence"/>
</dbReference>
<dbReference type="InterPro" id="IPR016181">
    <property type="entry name" value="Acyl_CoA_acyltransferase"/>
</dbReference>
<dbReference type="Gene3D" id="3.40.630.30">
    <property type="match status" value="1"/>
</dbReference>
<proteinExistence type="predicted"/>
<gene>
    <name evidence="2" type="ORF">H4W31_003277</name>
</gene>
<dbReference type="CDD" id="cd04301">
    <property type="entry name" value="NAT_SF"/>
    <property type="match status" value="1"/>
</dbReference>
<accession>A0A927M4M6</accession>
<dbReference type="Pfam" id="PF00583">
    <property type="entry name" value="Acetyltransf_1"/>
    <property type="match status" value="1"/>
</dbReference>
<dbReference type="GO" id="GO:0016747">
    <property type="term" value="F:acyltransferase activity, transferring groups other than amino-acyl groups"/>
    <property type="evidence" value="ECO:0007669"/>
    <property type="project" value="InterPro"/>
</dbReference>
<name>A0A927M4M6_9ACTN</name>
<dbReference type="RefSeq" id="WP_192767451.1">
    <property type="nucleotide sequence ID" value="NZ_JADBEB010000001.1"/>
</dbReference>
<dbReference type="AlphaFoldDB" id="A0A927M4M6"/>
<comment type="caution">
    <text evidence="2">The sequence shown here is derived from an EMBL/GenBank/DDBJ whole genome shotgun (WGS) entry which is preliminary data.</text>
</comment>
<dbReference type="EMBL" id="JADBEB010000001">
    <property type="protein sequence ID" value="MBE1487639.1"/>
    <property type="molecule type" value="Genomic_DNA"/>
</dbReference>
<keyword evidence="3" id="KW-1185">Reference proteome</keyword>
<dbReference type="PROSITE" id="PS51186">
    <property type="entry name" value="GNAT"/>
    <property type="match status" value="1"/>
</dbReference>
<evidence type="ECO:0000259" key="1">
    <source>
        <dbReference type="PROSITE" id="PS51186"/>
    </source>
</evidence>
<feature type="domain" description="N-acetyltransferase" evidence="1">
    <location>
        <begin position="129"/>
        <end position="277"/>
    </location>
</feature>
<dbReference type="InterPro" id="IPR000182">
    <property type="entry name" value="GNAT_dom"/>
</dbReference>
<dbReference type="SUPFAM" id="SSF55729">
    <property type="entry name" value="Acyl-CoA N-acyltransferases (Nat)"/>
    <property type="match status" value="1"/>
</dbReference>